<dbReference type="GO" id="GO:0016020">
    <property type="term" value="C:membrane"/>
    <property type="evidence" value="ECO:0007669"/>
    <property type="project" value="UniProtKB-SubCell"/>
</dbReference>
<dbReference type="InterPro" id="IPR039859">
    <property type="entry name" value="PFA4/ZDH16/20/ERF2-like"/>
</dbReference>
<feature type="transmembrane region" description="Helical" evidence="7">
    <location>
        <begin position="200"/>
        <end position="224"/>
    </location>
</feature>
<comment type="similarity">
    <text evidence="7">Belongs to the DHHC palmitoyltransferase family.</text>
</comment>
<dbReference type="AlphaFoldDB" id="A0A1I7Y0L5"/>
<evidence type="ECO:0000256" key="1">
    <source>
        <dbReference type="ARBA" id="ARBA00004141"/>
    </source>
</evidence>
<dbReference type="Proteomes" id="UP000095287">
    <property type="component" value="Unplaced"/>
</dbReference>
<keyword evidence="4 7" id="KW-1133">Transmembrane helix</keyword>
<dbReference type="InterPro" id="IPR001594">
    <property type="entry name" value="Palmitoyltrfase_DHHC"/>
</dbReference>
<protein>
    <recommendedName>
        <fullName evidence="7">Palmitoyltransferase</fullName>
        <ecNumber evidence="7">2.3.1.225</ecNumber>
    </recommendedName>
</protein>
<evidence type="ECO:0000313" key="9">
    <source>
        <dbReference type="Proteomes" id="UP000095287"/>
    </source>
</evidence>
<evidence type="ECO:0000256" key="4">
    <source>
        <dbReference type="ARBA" id="ARBA00022989"/>
    </source>
</evidence>
<evidence type="ECO:0000313" key="10">
    <source>
        <dbReference type="WBParaSite" id="L893_g11223.t1"/>
    </source>
</evidence>
<keyword evidence="6 7" id="KW-0012">Acyltransferase</keyword>
<dbReference type="PANTHER" id="PTHR12246">
    <property type="entry name" value="PALMITOYLTRANSFERASE ZDHHC16"/>
    <property type="match status" value="1"/>
</dbReference>
<feature type="transmembrane region" description="Helical" evidence="7">
    <location>
        <begin position="12"/>
        <end position="32"/>
    </location>
</feature>
<comment type="subcellular location">
    <subcellularLocation>
        <location evidence="1">Membrane</location>
        <topology evidence="1">Multi-pass membrane protein</topology>
    </subcellularLocation>
</comment>
<dbReference type="GO" id="GO:0019706">
    <property type="term" value="F:protein-cysteine S-palmitoyltransferase activity"/>
    <property type="evidence" value="ECO:0007669"/>
    <property type="project" value="UniProtKB-EC"/>
</dbReference>
<feature type="domain" description="Palmitoyltransferase DHHC" evidence="8">
    <location>
        <begin position="92"/>
        <end position="232"/>
    </location>
</feature>
<name>A0A1I7Y0L5_9BILA</name>
<keyword evidence="5 7" id="KW-0472">Membrane</keyword>
<dbReference type="WBParaSite" id="L893_g11223.t1">
    <property type="protein sequence ID" value="L893_g11223.t1"/>
    <property type="gene ID" value="L893_g11223"/>
</dbReference>
<accession>A0A1I7Y0L5</accession>
<keyword evidence="3 7" id="KW-0812">Transmembrane</keyword>
<feature type="transmembrane region" description="Helical" evidence="7">
    <location>
        <begin position="52"/>
        <end position="70"/>
    </location>
</feature>
<keyword evidence="2 7" id="KW-0808">Transferase</keyword>
<keyword evidence="9" id="KW-1185">Reference proteome</keyword>
<dbReference type="PROSITE" id="PS50216">
    <property type="entry name" value="DHHC"/>
    <property type="match status" value="1"/>
</dbReference>
<evidence type="ECO:0000256" key="2">
    <source>
        <dbReference type="ARBA" id="ARBA00022679"/>
    </source>
</evidence>
<evidence type="ECO:0000256" key="6">
    <source>
        <dbReference type="ARBA" id="ARBA00023315"/>
    </source>
</evidence>
<evidence type="ECO:0000256" key="3">
    <source>
        <dbReference type="ARBA" id="ARBA00022692"/>
    </source>
</evidence>
<evidence type="ECO:0000256" key="5">
    <source>
        <dbReference type="ARBA" id="ARBA00023136"/>
    </source>
</evidence>
<feature type="transmembrane region" description="Helical" evidence="7">
    <location>
        <begin position="139"/>
        <end position="159"/>
    </location>
</feature>
<organism evidence="9 10">
    <name type="scientific">Steinernema glaseri</name>
    <dbReference type="NCBI Taxonomy" id="37863"/>
    <lineage>
        <taxon>Eukaryota</taxon>
        <taxon>Metazoa</taxon>
        <taxon>Ecdysozoa</taxon>
        <taxon>Nematoda</taxon>
        <taxon>Chromadorea</taxon>
        <taxon>Rhabditida</taxon>
        <taxon>Tylenchina</taxon>
        <taxon>Panagrolaimomorpha</taxon>
        <taxon>Strongyloidoidea</taxon>
        <taxon>Steinernematidae</taxon>
        <taxon>Steinernema</taxon>
    </lineage>
</organism>
<evidence type="ECO:0000259" key="8">
    <source>
        <dbReference type="Pfam" id="PF01529"/>
    </source>
</evidence>
<evidence type="ECO:0000256" key="7">
    <source>
        <dbReference type="RuleBase" id="RU079119"/>
    </source>
</evidence>
<reference evidence="10" key="1">
    <citation type="submission" date="2016-11" db="UniProtKB">
        <authorList>
            <consortium name="WormBaseParasite"/>
        </authorList>
    </citation>
    <scope>IDENTIFICATION</scope>
</reference>
<dbReference type="Pfam" id="PF01529">
    <property type="entry name" value="DHHC"/>
    <property type="match status" value="1"/>
</dbReference>
<sequence>MDMDSKYRGMLQVVNVFVFCGTILLVTLGAAVNVFHTCPTLYGSDACSGMTAWIVFFYLQAMVNLFLVCYTSRQNEVSLWIAKVSLSQNIMDRLKTCVVCCAPKPRRAYHCKLCNICVLRCDHHCLFAGACIGIANLRYFIVFLFWASIGIAYTSTHMYKYFNAYATRSEYLGSFGYFPPIVIGRALLDFEYFPTALVVSFLWTGIQVGISLFVLFIAQVYYLMTGFTTYEYHFLRGQSKNKLKGDGGSITDRLQLIFGHPWFLSFICPQPFRPSELTPEIISNLFSDGGEVKVV</sequence>
<comment type="catalytic activity">
    <reaction evidence="7">
        <text>L-cysteinyl-[protein] + hexadecanoyl-CoA = S-hexadecanoyl-L-cysteinyl-[protein] + CoA</text>
        <dbReference type="Rhea" id="RHEA:36683"/>
        <dbReference type="Rhea" id="RHEA-COMP:10131"/>
        <dbReference type="Rhea" id="RHEA-COMP:11032"/>
        <dbReference type="ChEBI" id="CHEBI:29950"/>
        <dbReference type="ChEBI" id="CHEBI:57287"/>
        <dbReference type="ChEBI" id="CHEBI:57379"/>
        <dbReference type="ChEBI" id="CHEBI:74151"/>
        <dbReference type="EC" id="2.3.1.225"/>
    </reaction>
</comment>
<proteinExistence type="inferred from homology"/>
<comment type="domain">
    <text evidence="7">The DHHC domain is required for palmitoyltransferase activity.</text>
</comment>
<dbReference type="EC" id="2.3.1.225" evidence="7"/>